<gene>
    <name evidence="1" type="ORF">BST96_00300</name>
</gene>
<dbReference type="Proteomes" id="UP000193450">
    <property type="component" value="Chromosome"/>
</dbReference>
<accession>A0A1X9N3A5</accession>
<dbReference type="EMBL" id="CP019343">
    <property type="protein sequence ID" value="ARN72688.1"/>
    <property type="molecule type" value="Genomic_DNA"/>
</dbReference>
<sequence length="84" mass="9867">MKKVIYPHHLDISNILAFRRRYEAIEPTEKVILDFNAVKNVSPLSAGIYLNCIRHFEEGHVYLINSSAMVESNLQTMKIPYRRY</sequence>
<protein>
    <recommendedName>
        <fullName evidence="3">STAS domain-containing protein</fullName>
    </recommendedName>
</protein>
<organism evidence="1 2">
    <name type="scientific">Oceanicoccus sagamiensis</name>
    <dbReference type="NCBI Taxonomy" id="716816"/>
    <lineage>
        <taxon>Bacteria</taxon>
        <taxon>Pseudomonadati</taxon>
        <taxon>Pseudomonadota</taxon>
        <taxon>Gammaproteobacteria</taxon>
        <taxon>Cellvibrionales</taxon>
        <taxon>Spongiibacteraceae</taxon>
        <taxon>Oceanicoccus</taxon>
    </lineage>
</organism>
<dbReference type="RefSeq" id="WP_085756775.1">
    <property type="nucleotide sequence ID" value="NZ_CP019343.1"/>
</dbReference>
<evidence type="ECO:0008006" key="3">
    <source>
        <dbReference type="Google" id="ProtNLM"/>
    </source>
</evidence>
<proteinExistence type="predicted"/>
<evidence type="ECO:0000313" key="1">
    <source>
        <dbReference type="EMBL" id="ARN72688.1"/>
    </source>
</evidence>
<dbReference type="KEGG" id="osg:BST96_00300"/>
<dbReference type="STRING" id="716816.BST96_00300"/>
<dbReference type="AlphaFoldDB" id="A0A1X9N3A5"/>
<name>A0A1X9N3A5_9GAMM</name>
<evidence type="ECO:0000313" key="2">
    <source>
        <dbReference type="Proteomes" id="UP000193450"/>
    </source>
</evidence>
<keyword evidence="2" id="KW-1185">Reference proteome</keyword>
<reference evidence="1 2" key="1">
    <citation type="submission" date="2016-11" db="EMBL/GenBank/DDBJ databases">
        <title>Trade-off between light-utilization and light-protection in marine flavobacteria.</title>
        <authorList>
            <person name="Kumagai Y."/>
        </authorList>
    </citation>
    <scope>NUCLEOTIDE SEQUENCE [LARGE SCALE GENOMIC DNA]</scope>
    <source>
        <strain evidence="1 2">NBRC 107125</strain>
    </source>
</reference>